<evidence type="ECO:0000259" key="4">
    <source>
        <dbReference type="Pfam" id="PF01048"/>
    </source>
</evidence>
<comment type="function">
    <text evidence="3">Purine nucleoside phosphorylase which is highly specific for 6-oxopurine nucleosides. Cleaves guanosine or inosine to respective bases and sugar-1-phosphate molecules. Involved in purine salvage.</text>
</comment>
<feature type="binding site" evidence="3">
    <location>
        <position position="184"/>
    </location>
    <ligand>
        <name>phosphate</name>
        <dbReference type="ChEBI" id="CHEBI:43474"/>
    </ligand>
</feature>
<keyword evidence="6" id="KW-1185">Reference proteome</keyword>
<organism evidence="5 6">
    <name type="scientific">Azonexus hydrophilus</name>
    <dbReference type="NCBI Taxonomy" id="418702"/>
    <lineage>
        <taxon>Bacteria</taxon>
        <taxon>Pseudomonadati</taxon>
        <taxon>Pseudomonadota</taxon>
        <taxon>Betaproteobacteria</taxon>
        <taxon>Rhodocyclales</taxon>
        <taxon>Azonexaceae</taxon>
        <taxon>Azonexus</taxon>
    </lineage>
</organism>
<dbReference type="Proteomes" id="UP000187526">
    <property type="component" value="Unassembled WGS sequence"/>
</dbReference>
<dbReference type="GO" id="GO:0006166">
    <property type="term" value="P:purine ribonucleoside salvage"/>
    <property type="evidence" value="ECO:0007669"/>
    <property type="project" value="UniProtKB-UniRule"/>
</dbReference>
<comment type="subunit">
    <text evidence="3">Homohexamer. Dimer of a homotrimer.</text>
</comment>
<keyword evidence="2 3" id="KW-0808">Transferase</keyword>
<feature type="binding site" evidence="3">
    <location>
        <position position="183"/>
    </location>
    <ligand>
        <name>substrate</name>
    </ligand>
</feature>
<name>A0A1R1I8J1_9RHOO</name>
<dbReference type="NCBIfam" id="NF006599">
    <property type="entry name" value="PRK09136.1"/>
    <property type="match status" value="1"/>
</dbReference>
<comment type="miscellaneous">
    <text evidence="3">Although this enzyme belongs to the family of MTA phosphorylases based on sequence homology, it has been shown that conserved amino acid substitutions in the substrate binding pocket convert the substrate specificity of this enzyme from 6-aminopurines to 6-oxopurines.</text>
</comment>
<dbReference type="InterPro" id="IPR010044">
    <property type="entry name" value="MTAP"/>
</dbReference>
<dbReference type="CDD" id="cd09010">
    <property type="entry name" value="MTAP_SsMTAPII_like_MTIP"/>
    <property type="match status" value="1"/>
</dbReference>
<dbReference type="PANTHER" id="PTHR42679">
    <property type="entry name" value="S-METHYL-5'-THIOADENOSINE PHOSPHORYLASE"/>
    <property type="match status" value="1"/>
</dbReference>
<dbReference type="STRING" id="418702.BJN45_08060"/>
<comment type="catalytic activity">
    <reaction evidence="3">
        <text>a purine D-ribonucleoside + phosphate = a purine nucleobase + alpha-D-ribose 1-phosphate</text>
        <dbReference type="Rhea" id="RHEA:19805"/>
        <dbReference type="ChEBI" id="CHEBI:26386"/>
        <dbReference type="ChEBI" id="CHEBI:43474"/>
        <dbReference type="ChEBI" id="CHEBI:57720"/>
        <dbReference type="ChEBI" id="CHEBI:142355"/>
        <dbReference type="EC" id="2.4.2.1"/>
    </reaction>
</comment>
<keyword evidence="1 3" id="KW-0328">Glycosyltransferase</keyword>
<dbReference type="RefSeq" id="WP_076093791.1">
    <property type="nucleotide sequence ID" value="NZ_MTHD01000002.1"/>
</dbReference>
<dbReference type="EMBL" id="MTHD01000002">
    <property type="protein sequence ID" value="OMG55093.1"/>
    <property type="molecule type" value="Genomic_DNA"/>
</dbReference>
<dbReference type="HAMAP" id="MF_01963">
    <property type="entry name" value="MTAP"/>
    <property type="match status" value="1"/>
</dbReference>
<comment type="caution">
    <text evidence="5">The sequence shown here is derived from an EMBL/GenBank/DDBJ whole genome shotgun (WGS) entry which is preliminary data.</text>
</comment>
<dbReference type="InterPro" id="IPR000845">
    <property type="entry name" value="Nucleoside_phosphorylase_d"/>
</dbReference>
<dbReference type="EC" id="2.4.2.1" evidence="3"/>
<evidence type="ECO:0000313" key="5">
    <source>
        <dbReference type="EMBL" id="OMG55093.1"/>
    </source>
</evidence>
<feature type="domain" description="Nucleoside phosphorylase" evidence="4">
    <location>
        <begin position="2"/>
        <end position="243"/>
    </location>
</feature>
<comment type="caution">
    <text evidence="3">Lacks conserved residue(s) required for the propagation of feature annotation.</text>
</comment>
<comment type="pathway">
    <text evidence="3">Purine metabolism; purine nucleoside salvage.</text>
</comment>
<sequence>MLAIIGGSGLTTLSNLDVSHREVVRTPFGEPSGALVFGQICGKPAVFLPRHGYGHSIPPHMVNYRANLWALHHHEVTGIISVASVGGIRADLQPGDIVLPDQIIDYTWGRKSTFFDGVGSPVTHVDFTDPYDADLSRRIAEAASGLSIPVKIGSVYAATQGPRLESAAEINRLERDGADIVGMTGMPEAVLARELGVPYAAISVIANHAAGRGSSANGIHFESLEHVLHEAMGRVRAVIERVVGCQDACLPLGMSV</sequence>
<evidence type="ECO:0000256" key="1">
    <source>
        <dbReference type="ARBA" id="ARBA00022676"/>
    </source>
</evidence>
<dbReference type="UniPathway" id="UPA00606"/>
<dbReference type="Pfam" id="PF01048">
    <property type="entry name" value="PNP_UDP_1"/>
    <property type="match status" value="1"/>
</dbReference>
<evidence type="ECO:0000256" key="2">
    <source>
        <dbReference type="ARBA" id="ARBA00022679"/>
    </source>
</evidence>
<feature type="binding site" evidence="3">
    <location>
        <begin position="50"/>
        <end position="51"/>
    </location>
    <ligand>
        <name>phosphate</name>
        <dbReference type="ChEBI" id="CHEBI:43474"/>
    </ligand>
</feature>
<dbReference type="SUPFAM" id="SSF53167">
    <property type="entry name" value="Purine and uridine phosphorylases"/>
    <property type="match status" value="1"/>
</dbReference>
<protein>
    <recommendedName>
        <fullName evidence="3">Probable 6-oxopurine nucleoside phosphorylase</fullName>
        <ecNumber evidence="3">2.4.2.1</ecNumber>
    </recommendedName>
    <alternativeName>
        <fullName evidence="3">Purine nucleoside phosphorylase</fullName>
        <shortName evidence="3">PNP</shortName>
    </alternativeName>
</protein>
<dbReference type="GO" id="GO:0017061">
    <property type="term" value="F:S-methyl-5-thioadenosine phosphorylase activity"/>
    <property type="evidence" value="ECO:0007669"/>
    <property type="project" value="InterPro"/>
</dbReference>
<feature type="binding site" evidence="3">
    <location>
        <begin position="207"/>
        <end position="209"/>
    </location>
    <ligand>
        <name>substrate</name>
    </ligand>
</feature>
<comment type="similarity">
    <text evidence="3">Belongs to the PNP/MTAP phosphorylase family. MTAP subfamily.</text>
</comment>
<dbReference type="Gene3D" id="3.40.50.1580">
    <property type="entry name" value="Nucleoside phosphorylase domain"/>
    <property type="match status" value="1"/>
</dbReference>
<proteinExistence type="inferred from homology"/>
<gene>
    <name evidence="5" type="ORF">BJN45_08060</name>
</gene>
<reference evidence="5 6" key="1">
    <citation type="submission" date="2016-10" db="EMBL/GenBank/DDBJ databases">
        <title>Alkaliphiles isolated from bioreactors.</title>
        <authorList>
            <person name="Salah Z."/>
            <person name="Rout S.P."/>
            <person name="Humphreys P.N."/>
        </authorList>
    </citation>
    <scope>NUCLEOTIDE SEQUENCE [LARGE SCALE GENOMIC DNA]</scope>
    <source>
        <strain evidence="5 6">ZS02</strain>
    </source>
</reference>
<evidence type="ECO:0000256" key="3">
    <source>
        <dbReference type="HAMAP-Rule" id="MF_01963"/>
    </source>
</evidence>
<dbReference type="GO" id="GO:0019509">
    <property type="term" value="P:L-methionine salvage from methylthioadenosine"/>
    <property type="evidence" value="ECO:0007669"/>
    <property type="project" value="TreeGrafter"/>
</dbReference>
<evidence type="ECO:0000313" key="6">
    <source>
        <dbReference type="Proteomes" id="UP000187526"/>
    </source>
</evidence>
<feature type="site" description="Important for substrate specificity" evidence="3">
    <location>
        <position position="221"/>
    </location>
</feature>
<feature type="binding site" evidence="3">
    <location>
        <position position="8"/>
    </location>
    <ligand>
        <name>phosphate</name>
        <dbReference type="ChEBI" id="CHEBI:43474"/>
    </ligand>
</feature>
<dbReference type="PANTHER" id="PTHR42679:SF2">
    <property type="entry name" value="S-METHYL-5'-THIOADENOSINE PHOSPHORYLASE"/>
    <property type="match status" value="1"/>
</dbReference>
<dbReference type="OrthoDB" id="1523230at2"/>
<dbReference type="GO" id="GO:0005829">
    <property type="term" value="C:cytosol"/>
    <property type="evidence" value="ECO:0007669"/>
    <property type="project" value="TreeGrafter"/>
</dbReference>
<dbReference type="AlphaFoldDB" id="A0A1R1I8J1"/>
<accession>A0A1R1I8J1</accession>
<feature type="site" description="Important for substrate specificity" evidence="3">
    <location>
        <position position="165"/>
    </location>
</feature>
<keyword evidence="3" id="KW-0660">Purine salvage</keyword>
<dbReference type="InterPro" id="IPR035994">
    <property type="entry name" value="Nucleoside_phosphorylase_sf"/>
</dbReference>